<organism evidence="1 3">
    <name type="scientific">Chitinophaga sancti</name>
    <dbReference type="NCBI Taxonomy" id="1004"/>
    <lineage>
        <taxon>Bacteria</taxon>
        <taxon>Pseudomonadati</taxon>
        <taxon>Bacteroidota</taxon>
        <taxon>Chitinophagia</taxon>
        <taxon>Chitinophagales</taxon>
        <taxon>Chitinophagaceae</taxon>
        <taxon>Chitinophaga</taxon>
    </lineage>
</organism>
<dbReference type="OrthoDB" id="653624at2"/>
<keyword evidence="4" id="KW-1185">Reference proteome</keyword>
<gene>
    <name evidence="1" type="ORF">SAMN05661012_06124</name>
    <name evidence="2" type="ORF">SR876_19205</name>
</gene>
<evidence type="ECO:0000313" key="4">
    <source>
        <dbReference type="Proteomes" id="UP001326715"/>
    </source>
</evidence>
<dbReference type="EMBL" id="FPIZ01000033">
    <property type="protein sequence ID" value="SFW87732.1"/>
    <property type="molecule type" value="Genomic_DNA"/>
</dbReference>
<proteinExistence type="predicted"/>
<sequence>MIRYSLITFIVLFAGFNIYLRVKKQEYSTYQYQYQLNVMEGQKYIFGKRAPESVLLGTSLSALMPTDSLNGLYKLAMPGLSTADGRNIVMKRNSYPHRIFIEINFFNKPADEAYTSLFSSSVNNKIKEVLPALKEENQPVSILLSKFKKDHQQPGNNQVVPVNDTVPANIFMNLLAGSRRQYTDPIDTMALEKALDELTGFVEEVTAKGSHVCFFEMPVDQSLENLPKTVLVRNMIQQRFQGKQNTWFIHLPQGNFRTKDGIHLTESNAWDYTSYFKEEVDRLALAGF</sequence>
<dbReference type="Proteomes" id="UP000183788">
    <property type="component" value="Unassembled WGS sequence"/>
</dbReference>
<dbReference type="RefSeq" id="WP_072365770.1">
    <property type="nucleotide sequence ID" value="NZ_CP139972.1"/>
</dbReference>
<accession>A0A1K1SU19</accession>
<name>A0A1K1SU19_9BACT</name>
<reference evidence="1 3" key="1">
    <citation type="submission" date="2016-11" db="EMBL/GenBank/DDBJ databases">
        <authorList>
            <person name="Jaros S."/>
            <person name="Januszkiewicz K."/>
            <person name="Wedrychowicz H."/>
        </authorList>
    </citation>
    <scope>NUCLEOTIDE SEQUENCE [LARGE SCALE GENOMIC DNA]</scope>
    <source>
        <strain evidence="1 3">DSM 784</strain>
    </source>
</reference>
<evidence type="ECO:0008006" key="5">
    <source>
        <dbReference type="Google" id="ProtNLM"/>
    </source>
</evidence>
<protein>
    <recommendedName>
        <fullName evidence="5">SGNH/GDSL hydrolase family protein</fullName>
    </recommendedName>
</protein>
<evidence type="ECO:0000313" key="3">
    <source>
        <dbReference type="Proteomes" id="UP000183788"/>
    </source>
</evidence>
<evidence type="ECO:0000313" key="1">
    <source>
        <dbReference type="EMBL" id="SFW87732.1"/>
    </source>
</evidence>
<dbReference type="AlphaFoldDB" id="A0A1K1SU19"/>
<dbReference type="Proteomes" id="UP001326715">
    <property type="component" value="Chromosome"/>
</dbReference>
<dbReference type="STRING" id="1004.SAMN05661012_06124"/>
<evidence type="ECO:0000313" key="2">
    <source>
        <dbReference type="EMBL" id="WQG87051.1"/>
    </source>
</evidence>
<dbReference type="EMBL" id="CP140154">
    <property type="protein sequence ID" value="WQG87051.1"/>
    <property type="molecule type" value="Genomic_DNA"/>
</dbReference>
<reference evidence="2 4" key="2">
    <citation type="submission" date="2023-11" db="EMBL/GenBank/DDBJ databases">
        <title>MicrobeMod: A computational toolkit for identifying prokaryotic methylation and restriction-modification with nanopore sequencing.</title>
        <authorList>
            <person name="Crits-Christoph A."/>
            <person name="Kang S.C."/>
            <person name="Lee H."/>
            <person name="Ostrov N."/>
        </authorList>
    </citation>
    <scope>NUCLEOTIDE SEQUENCE [LARGE SCALE GENOMIC DNA]</scope>
    <source>
        <strain evidence="2 4">ATCC 23090</strain>
    </source>
</reference>